<evidence type="ECO:0000313" key="4">
    <source>
        <dbReference type="Proteomes" id="UP000295504"/>
    </source>
</evidence>
<comment type="caution">
    <text evidence="3">The sequence shown here is derived from an EMBL/GenBank/DDBJ whole genome shotgun (WGS) entry which is preliminary data.</text>
</comment>
<organism evidence="3 4">
    <name type="scientific">Serpentinicella alkaliphila</name>
    <dbReference type="NCBI Taxonomy" id="1734049"/>
    <lineage>
        <taxon>Bacteria</taxon>
        <taxon>Bacillati</taxon>
        <taxon>Bacillota</taxon>
        <taxon>Clostridia</taxon>
        <taxon>Peptostreptococcales</taxon>
        <taxon>Natronincolaceae</taxon>
        <taxon>Serpentinicella</taxon>
    </lineage>
</organism>
<sequence>MKKKIVSGLLVAVMLATGVAYASGKKVEASVSSIKYFFNGVEKAPVGSHILIHDNTTYVPLRFVAETLGANVEYDKNTNSVYITDKSQPQAQAQVQTKAPATVSYEDGIYRGTFDYEGIQQVAVQFELKNNVIQNIRFAHLAYKGVDYRAEKEDAKIIGLRTQHEDLINYLVGKDIRVSLKDLYDPGKIVTSQVDAMTGATLRSGKIISAIRDSLNRGVYSYPKK</sequence>
<evidence type="ECO:0000313" key="3">
    <source>
        <dbReference type="EMBL" id="TCQ07055.1"/>
    </source>
</evidence>
<proteinExistence type="predicted"/>
<dbReference type="EMBL" id="SLYC01000002">
    <property type="protein sequence ID" value="TCQ07055.1"/>
    <property type="molecule type" value="Genomic_DNA"/>
</dbReference>
<protein>
    <submittedName>
        <fullName evidence="3">FMN-binding protein</fullName>
    </submittedName>
</protein>
<dbReference type="InterPro" id="IPR036582">
    <property type="entry name" value="Mao_N_sf"/>
</dbReference>
<name>A0A4R2TZV3_9FIRM</name>
<dbReference type="RefSeq" id="WP_132847402.1">
    <property type="nucleotide sequence ID" value="NZ_CP058648.1"/>
</dbReference>
<dbReference type="Gene3D" id="3.30.457.10">
    <property type="entry name" value="Copper amine oxidase-like, N-terminal domain"/>
    <property type="match status" value="1"/>
</dbReference>
<dbReference type="Proteomes" id="UP000295504">
    <property type="component" value="Unassembled WGS sequence"/>
</dbReference>
<dbReference type="Pfam" id="PF07833">
    <property type="entry name" value="Cu_amine_oxidN1"/>
    <property type="match status" value="1"/>
</dbReference>
<accession>A0A4R2TZV3</accession>
<dbReference type="InterPro" id="IPR012854">
    <property type="entry name" value="Cu_amine_oxidase-like_N"/>
</dbReference>
<feature type="chain" id="PRO_5020407043" evidence="1">
    <location>
        <begin position="23"/>
        <end position="225"/>
    </location>
</feature>
<feature type="domain" description="Copper amine oxidase-like N-terminal" evidence="2">
    <location>
        <begin position="21"/>
        <end position="83"/>
    </location>
</feature>
<dbReference type="Gene3D" id="3.90.1010.20">
    <property type="match status" value="1"/>
</dbReference>
<feature type="signal peptide" evidence="1">
    <location>
        <begin position="1"/>
        <end position="22"/>
    </location>
</feature>
<evidence type="ECO:0000256" key="1">
    <source>
        <dbReference type="SAM" id="SignalP"/>
    </source>
</evidence>
<dbReference type="OrthoDB" id="9797709at2"/>
<evidence type="ECO:0000259" key="2">
    <source>
        <dbReference type="Pfam" id="PF07833"/>
    </source>
</evidence>
<dbReference type="AlphaFoldDB" id="A0A4R2TZV3"/>
<dbReference type="SUPFAM" id="SSF55383">
    <property type="entry name" value="Copper amine oxidase, domain N"/>
    <property type="match status" value="1"/>
</dbReference>
<keyword evidence="1" id="KW-0732">Signal</keyword>
<gene>
    <name evidence="3" type="ORF">EDD79_100251</name>
</gene>
<reference evidence="3 4" key="1">
    <citation type="submission" date="2019-03" db="EMBL/GenBank/DDBJ databases">
        <title>Genomic Encyclopedia of Type Strains, Phase IV (KMG-IV): sequencing the most valuable type-strain genomes for metagenomic binning, comparative biology and taxonomic classification.</title>
        <authorList>
            <person name="Goeker M."/>
        </authorList>
    </citation>
    <scope>NUCLEOTIDE SEQUENCE [LARGE SCALE GENOMIC DNA]</scope>
    <source>
        <strain evidence="3 4">DSM 100013</strain>
    </source>
</reference>
<keyword evidence="4" id="KW-1185">Reference proteome</keyword>